<dbReference type="AlphaFoldDB" id="A0A7S1FDA0"/>
<feature type="region of interest" description="Disordered" evidence="1">
    <location>
        <begin position="1"/>
        <end position="39"/>
    </location>
</feature>
<dbReference type="EMBL" id="HBFQ01046132">
    <property type="protein sequence ID" value="CAD8858470.1"/>
    <property type="molecule type" value="Transcribed_RNA"/>
</dbReference>
<evidence type="ECO:0000313" key="2">
    <source>
        <dbReference type="EMBL" id="CAD8858470.1"/>
    </source>
</evidence>
<gene>
    <name evidence="2" type="ORF">NSCI0253_LOCUS32824</name>
</gene>
<sequence>MGCGSAKSSQVQNNLAPGKGPLPPALASAPRGRFGSALPPLTEGRRDFARIFFANERKVFIIAKGMPSMRPLQPTMGPSSAHIGDLSEQVAEKAAVLFIDSLTLQLTQVLNTTPDTNTLEILRDRAMAAMTVNVGIDFALHMRLMPQFLQPFFVVIVRGELEEVRIATYGFVAVTLQEVQGDRPEAKHTPYCVRLLSPNVLSRVRDGSDWEMEYHVRVVKCSTIQQAVESEVRLLREVTGTGKWETLHG</sequence>
<feature type="compositionally biased region" description="Polar residues" evidence="1">
    <location>
        <begin position="1"/>
        <end position="14"/>
    </location>
</feature>
<reference evidence="2" key="1">
    <citation type="submission" date="2021-01" db="EMBL/GenBank/DDBJ databases">
        <authorList>
            <person name="Corre E."/>
            <person name="Pelletier E."/>
            <person name="Niang G."/>
            <person name="Scheremetjew M."/>
            <person name="Finn R."/>
            <person name="Kale V."/>
            <person name="Holt S."/>
            <person name="Cochrane G."/>
            <person name="Meng A."/>
            <person name="Brown T."/>
            <person name="Cohen L."/>
        </authorList>
    </citation>
    <scope>NUCLEOTIDE SEQUENCE</scope>
</reference>
<name>A0A7S1FDA0_NOCSC</name>
<feature type="compositionally biased region" description="Low complexity" evidence="1">
    <location>
        <begin position="15"/>
        <end position="32"/>
    </location>
</feature>
<evidence type="ECO:0000256" key="1">
    <source>
        <dbReference type="SAM" id="MobiDB-lite"/>
    </source>
</evidence>
<organism evidence="2">
    <name type="scientific">Noctiluca scintillans</name>
    <name type="common">Sea sparkle</name>
    <name type="synonym">Red tide dinoflagellate</name>
    <dbReference type="NCBI Taxonomy" id="2966"/>
    <lineage>
        <taxon>Eukaryota</taxon>
        <taxon>Sar</taxon>
        <taxon>Alveolata</taxon>
        <taxon>Dinophyceae</taxon>
        <taxon>Noctilucales</taxon>
        <taxon>Noctilucaceae</taxon>
        <taxon>Noctiluca</taxon>
    </lineage>
</organism>
<accession>A0A7S1FDA0</accession>
<protein>
    <submittedName>
        <fullName evidence="2">Uncharacterized protein</fullName>
    </submittedName>
</protein>
<proteinExistence type="predicted"/>